<protein>
    <submittedName>
        <fullName evidence="5">Uncharacterized protein</fullName>
    </submittedName>
</protein>
<evidence type="ECO:0000313" key="6">
    <source>
        <dbReference type="Proteomes" id="UP000182444"/>
    </source>
</evidence>
<comment type="subcellular location">
    <subcellularLocation>
        <location evidence="1">Cell envelope</location>
    </subcellularLocation>
</comment>
<dbReference type="AlphaFoldDB" id="A0A1D8NGF5"/>
<feature type="region of interest" description="Disordered" evidence="3">
    <location>
        <begin position="202"/>
        <end position="223"/>
    </location>
</feature>
<evidence type="ECO:0000256" key="3">
    <source>
        <dbReference type="SAM" id="MobiDB-lite"/>
    </source>
</evidence>
<feature type="signal peptide" evidence="4">
    <location>
        <begin position="1"/>
        <end position="17"/>
    </location>
</feature>
<reference evidence="5 6" key="1">
    <citation type="journal article" date="2016" name="PLoS ONE">
        <title>Sequence Assembly of Yarrowia lipolytica Strain W29/CLIB89 Shows Transposable Element Diversity.</title>
        <authorList>
            <person name="Magnan C."/>
            <person name="Yu J."/>
            <person name="Chang I."/>
            <person name="Jahn E."/>
            <person name="Kanomata Y."/>
            <person name="Wu J."/>
            <person name="Zeller M."/>
            <person name="Oakes M."/>
            <person name="Baldi P."/>
            <person name="Sandmeyer S."/>
        </authorList>
    </citation>
    <scope>NUCLEOTIDE SEQUENCE [LARGE SCALE GENOMIC DNA]</scope>
    <source>
        <strain evidence="6">CLIB89(W29)</strain>
    </source>
</reference>
<feature type="chain" id="PRO_5030026686" evidence="4">
    <location>
        <begin position="18"/>
        <end position="244"/>
    </location>
</feature>
<dbReference type="KEGG" id="yli:2910298"/>
<name>A0A1D8NGF5_YARLL</name>
<feature type="compositionally biased region" description="Low complexity" evidence="3">
    <location>
        <begin position="210"/>
        <end position="223"/>
    </location>
</feature>
<gene>
    <name evidence="5" type="ORF">YALI1_D35852g</name>
</gene>
<dbReference type="GO" id="GO:0005199">
    <property type="term" value="F:structural constituent of cell wall"/>
    <property type="evidence" value="ECO:0007669"/>
    <property type="project" value="InterPro"/>
</dbReference>
<dbReference type="RefSeq" id="XP_503352.2">
    <property type="nucleotide sequence ID" value="XM_503352.3"/>
</dbReference>
<keyword evidence="2 4" id="KW-0732">Signal</keyword>
<evidence type="ECO:0000256" key="4">
    <source>
        <dbReference type="SAM" id="SignalP"/>
    </source>
</evidence>
<sequence>MQFSAVLLAAAAGLVSAQKFSLVAIRSGSDIQNDAITSDGKSLVLNGNTPTTYEVIGRSLYANGKPVQFGDNATIVATDGQASKDIIVNGDNHLYVPNFDFTACPNGKNGYDIVNNQFCKSGGLGFAARAVFEGGSSSAAAPTSSSAASHAASSAAASASHAASSAAASKASSAVAAPKSEAAAGAHATAGAIVSQINDGQIQAPHSTGPAQAPKASAPPAQANGAATLGVSAVAGAVAVAMLF</sequence>
<dbReference type="Proteomes" id="UP000182444">
    <property type="component" value="Chromosome 1D"/>
</dbReference>
<evidence type="ECO:0000256" key="2">
    <source>
        <dbReference type="ARBA" id="ARBA00022729"/>
    </source>
</evidence>
<dbReference type="VEuPathDB" id="FungiDB:YALI0_D27214g"/>
<organism evidence="5 6">
    <name type="scientific">Yarrowia lipolytica</name>
    <name type="common">Candida lipolytica</name>
    <dbReference type="NCBI Taxonomy" id="4952"/>
    <lineage>
        <taxon>Eukaryota</taxon>
        <taxon>Fungi</taxon>
        <taxon>Dikarya</taxon>
        <taxon>Ascomycota</taxon>
        <taxon>Saccharomycotina</taxon>
        <taxon>Dipodascomycetes</taxon>
        <taxon>Dipodascales</taxon>
        <taxon>Dipodascales incertae sedis</taxon>
        <taxon>Yarrowia</taxon>
    </lineage>
</organism>
<accession>A0A1D8NGF5</accession>
<dbReference type="GeneID" id="2910298"/>
<proteinExistence type="predicted"/>
<dbReference type="EMBL" id="CP017556">
    <property type="protein sequence ID" value="AOW04718.1"/>
    <property type="molecule type" value="Genomic_DNA"/>
</dbReference>
<dbReference type="Pfam" id="PF00399">
    <property type="entry name" value="PIR"/>
    <property type="match status" value="1"/>
</dbReference>
<evidence type="ECO:0000313" key="5">
    <source>
        <dbReference type="EMBL" id="AOW04718.1"/>
    </source>
</evidence>
<dbReference type="PROSITE" id="PS50256">
    <property type="entry name" value="PIR_REPEAT_2"/>
    <property type="match status" value="1"/>
</dbReference>
<dbReference type="VEuPathDB" id="FungiDB:YALI1_D35852g"/>
<dbReference type="InterPro" id="IPR000420">
    <property type="entry name" value="Yeast_PIR_rpt"/>
</dbReference>
<evidence type="ECO:0000256" key="1">
    <source>
        <dbReference type="ARBA" id="ARBA00004196"/>
    </source>
</evidence>